<protein>
    <recommendedName>
        <fullName evidence="5">Phosphoesterase RecJ domain protein</fullName>
    </recommendedName>
</protein>
<dbReference type="InterPro" id="IPR001667">
    <property type="entry name" value="DDH_dom"/>
</dbReference>
<evidence type="ECO:0000259" key="1">
    <source>
        <dbReference type="Pfam" id="PF01368"/>
    </source>
</evidence>
<feature type="domain" description="DHHA1" evidence="2">
    <location>
        <begin position="259"/>
        <end position="321"/>
    </location>
</feature>
<evidence type="ECO:0000259" key="2">
    <source>
        <dbReference type="Pfam" id="PF02272"/>
    </source>
</evidence>
<dbReference type="PANTHER" id="PTHR47618:SF1">
    <property type="entry name" value="BIFUNCTIONAL OLIGORIBONUCLEASE AND PAP PHOSPHATASE NRNA"/>
    <property type="match status" value="1"/>
</dbReference>
<dbReference type="InterPro" id="IPR038763">
    <property type="entry name" value="DHH_sf"/>
</dbReference>
<dbReference type="GO" id="GO:0003676">
    <property type="term" value="F:nucleic acid binding"/>
    <property type="evidence" value="ECO:0007669"/>
    <property type="project" value="InterPro"/>
</dbReference>
<dbReference type="InterPro" id="IPR051319">
    <property type="entry name" value="Oligoribo/pAp-PDE_c-di-AMP_PDE"/>
</dbReference>
<dbReference type="Proteomes" id="UP000034917">
    <property type="component" value="Unassembled WGS sequence"/>
</dbReference>
<gene>
    <name evidence="3" type="ORF">US40_C0004G0054</name>
</gene>
<sequence length="324" mass="36835">MNYQLSANLLKSVKTAKNILVNTHKNPDYDSIASALSLQYVLKTLGKNVKIVSCQKINEHFFFLEGAEEINFINFKSFKNFINYDLFIIPDTGNFDRVTGSKEIALPEAIDYIVIDHHKTNSFSHPLKLIDEQAGSTTEVLYSLFSDWNIKIDQNLATLLLTGILGDTVFLRYCENRKKTMKAVTDLINNGADMDFISENFYERYDFSYIKLVGEFLARMQKEKGFVWSAVDYKTYKKYSFPEGAREMVADLFFRGISETDFGVVLLESKKGLIILSFRSKKNTDVTKFAKLFGGGGHKNAAGATVHGNIDQIIKKIKEVIDRI</sequence>
<accession>A0A0G0IPB2</accession>
<name>A0A0G0IPB2_9BACT</name>
<evidence type="ECO:0008006" key="5">
    <source>
        <dbReference type="Google" id="ProtNLM"/>
    </source>
</evidence>
<dbReference type="Gene3D" id="3.90.1640.10">
    <property type="entry name" value="inorganic pyrophosphatase (n-terminal core)"/>
    <property type="match status" value="1"/>
</dbReference>
<dbReference type="Gene3D" id="3.10.310.30">
    <property type="match status" value="1"/>
</dbReference>
<dbReference type="AlphaFoldDB" id="A0A0G0IPB2"/>
<evidence type="ECO:0000313" key="3">
    <source>
        <dbReference type="EMBL" id="KKQ26019.1"/>
    </source>
</evidence>
<feature type="domain" description="DDH" evidence="1">
    <location>
        <begin position="18"/>
        <end position="164"/>
    </location>
</feature>
<reference evidence="3 4" key="1">
    <citation type="journal article" date="2015" name="Nature">
        <title>rRNA introns, odd ribosomes, and small enigmatic genomes across a large radiation of phyla.</title>
        <authorList>
            <person name="Brown C.T."/>
            <person name="Hug L.A."/>
            <person name="Thomas B.C."/>
            <person name="Sharon I."/>
            <person name="Castelle C.J."/>
            <person name="Singh A."/>
            <person name="Wilkins M.J."/>
            <person name="Williams K.H."/>
            <person name="Banfield J.F."/>
        </authorList>
    </citation>
    <scope>NUCLEOTIDE SEQUENCE [LARGE SCALE GENOMIC DNA]</scope>
</reference>
<dbReference type="Pfam" id="PF01368">
    <property type="entry name" value="DHH"/>
    <property type="match status" value="1"/>
</dbReference>
<proteinExistence type="predicted"/>
<dbReference type="SUPFAM" id="SSF64182">
    <property type="entry name" value="DHH phosphoesterases"/>
    <property type="match status" value="1"/>
</dbReference>
<dbReference type="PANTHER" id="PTHR47618">
    <property type="entry name" value="BIFUNCTIONAL OLIGORIBONUCLEASE AND PAP PHOSPHATASE NRNA"/>
    <property type="match status" value="1"/>
</dbReference>
<dbReference type="InterPro" id="IPR003156">
    <property type="entry name" value="DHHA1_dom"/>
</dbReference>
<organism evidence="3 4">
    <name type="scientific">Candidatus Roizmanbacteria bacterium GW2011_GWC2_37_13</name>
    <dbReference type="NCBI Taxonomy" id="1618486"/>
    <lineage>
        <taxon>Bacteria</taxon>
        <taxon>Candidatus Roizmaniibacteriota</taxon>
    </lineage>
</organism>
<dbReference type="EMBL" id="LBSV01000004">
    <property type="protein sequence ID" value="KKQ26019.1"/>
    <property type="molecule type" value="Genomic_DNA"/>
</dbReference>
<dbReference type="Pfam" id="PF02272">
    <property type="entry name" value="DHHA1"/>
    <property type="match status" value="1"/>
</dbReference>
<evidence type="ECO:0000313" key="4">
    <source>
        <dbReference type="Proteomes" id="UP000034917"/>
    </source>
</evidence>
<comment type="caution">
    <text evidence="3">The sequence shown here is derived from an EMBL/GenBank/DDBJ whole genome shotgun (WGS) entry which is preliminary data.</text>
</comment>